<dbReference type="CDD" id="cd05359">
    <property type="entry name" value="ChcA_like_SDR_c"/>
    <property type="match status" value="1"/>
</dbReference>
<dbReference type="EMBL" id="UGPG01000001">
    <property type="protein sequence ID" value="STY43033.1"/>
    <property type="molecule type" value="Genomic_DNA"/>
</dbReference>
<reference evidence="3 4" key="1">
    <citation type="submission" date="2018-06" db="EMBL/GenBank/DDBJ databases">
        <authorList>
            <consortium name="Pathogen Informatics"/>
            <person name="Doyle S."/>
        </authorList>
    </citation>
    <scope>NUCLEOTIDE SEQUENCE [LARGE SCALE GENOMIC DNA]</scope>
    <source>
        <strain evidence="4">NCTC 10815</strain>
    </source>
</reference>
<dbReference type="NCBIfam" id="NF005975">
    <property type="entry name" value="PRK08063.1"/>
    <property type="match status" value="1"/>
</dbReference>
<keyword evidence="2 3" id="KW-0560">Oxidoreductase</keyword>
<dbReference type="SUPFAM" id="SSF51735">
    <property type="entry name" value="NAD(P)-binding Rossmann-fold domains"/>
    <property type="match status" value="1"/>
</dbReference>
<evidence type="ECO:0000313" key="3">
    <source>
        <dbReference type="EMBL" id="STY43033.1"/>
    </source>
</evidence>
<dbReference type="Pfam" id="PF13561">
    <property type="entry name" value="adh_short_C2"/>
    <property type="match status" value="1"/>
</dbReference>
<dbReference type="FunFam" id="3.40.50.720:FF:000084">
    <property type="entry name" value="Short-chain dehydrogenase reductase"/>
    <property type="match status" value="1"/>
</dbReference>
<evidence type="ECO:0000256" key="1">
    <source>
        <dbReference type="ARBA" id="ARBA00006484"/>
    </source>
</evidence>
<gene>
    <name evidence="3" type="primary">fabL</name>
    <name evidence="3" type="ORF">NCTC10815_00289</name>
</gene>
<evidence type="ECO:0000256" key="2">
    <source>
        <dbReference type="ARBA" id="ARBA00023002"/>
    </source>
</evidence>
<dbReference type="InterPro" id="IPR002347">
    <property type="entry name" value="SDR_fam"/>
</dbReference>
<accession>A0A378MBW6</accession>
<evidence type="ECO:0000313" key="4">
    <source>
        <dbReference type="Proteomes" id="UP000254879"/>
    </source>
</evidence>
<protein>
    <submittedName>
        <fullName evidence="3">Enoyl-[acyl-carrier-protein] reductase [NADPH] FabL</fullName>
        <ecNumber evidence="3">1.3.1.10</ecNumber>
    </submittedName>
</protein>
<dbReference type="Gene3D" id="3.40.50.720">
    <property type="entry name" value="NAD(P)-binding Rossmann-like Domain"/>
    <property type="match status" value="1"/>
</dbReference>
<dbReference type="PANTHER" id="PTHR43639:SF1">
    <property type="entry name" value="SHORT-CHAIN DEHYDROGENASE_REDUCTASE FAMILY PROTEIN"/>
    <property type="match status" value="1"/>
</dbReference>
<dbReference type="GO" id="GO:0141148">
    <property type="term" value="F:enoyl-[acyl-carrier-protein] reductase (NADPH) activity"/>
    <property type="evidence" value="ECO:0007669"/>
    <property type="project" value="UniProtKB-EC"/>
</dbReference>
<dbReference type="RefSeq" id="WP_003756211.1">
    <property type="nucleotide sequence ID" value="NZ_CABKNG010000001.1"/>
</dbReference>
<dbReference type="PRINTS" id="PR00080">
    <property type="entry name" value="SDRFAMILY"/>
</dbReference>
<sequence>MTKVALITGSSRGLGREIAISLAREGYDIAVNFARNRKKAEAVQAEIQALGRKCEIFRANVGDVAKIKTLFEEVDAAFGRLDLFINNAASGVLRPLMELEESHWDWTMNINAKALLFAGQEAAKRMTKNGGGKIISLSSIGAIRYLENYTTVGVSKAAVESLTRYLAVELAPLGIVVNAVSGGLIETEALDHFPNKAELIADATSKTPAGRMVALDDLVQAVLFLASGKADMIRGQTIVVDGGRTLLV</sequence>
<dbReference type="GO" id="GO:0008206">
    <property type="term" value="P:bile acid metabolic process"/>
    <property type="evidence" value="ECO:0007669"/>
    <property type="project" value="UniProtKB-ARBA"/>
</dbReference>
<dbReference type="PRINTS" id="PR00081">
    <property type="entry name" value="GDHRDH"/>
</dbReference>
<dbReference type="Proteomes" id="UP000254879">
    <property type="component" value="Unassembled WGS sequence"/>
</dbReference>
<proteinExistence type="inferred from homology"/>
<dbReference type="AlphaFoldDB" id="A0A378MBW6"/>
<dbReference type="InterPro" id="IPR036291">
    <property type="entry name" value="NAD(P)-bd_dom_sf"/>
</dbReference>
<name>A0A378MBW6_LISGR</name>
<dbReference type="EC" id="1.3.1.10" evidence="3"/>
<dbReference type="PANTHER" id="PTHR43639">
    <property type="entry name" value="OXIDOREDUCTASE, SHORT-CHAIN DEHYDROGENASE/REDUCTASE FAMILY (AFU_ORTHOLOGUE AFUA_5G02870)"/>
    <property type="match status" value="1"/>
</dbReference>
<comment type="similarity">
    <text evidence="1">Belongs to the short-chain dehydrogenases/reductases (SDR) family.</text>
</comment>
<organism evidence="3 4">
    <name type="scientific">Listeria grayi</name>
    <name type="common">Listeria murrayi</name>
    <dbReference type="NCBI Taxonomy" id="1641"/>
    <lineage>
        <taxon>Bacteria</taxon>
        <taxon>Bacillati</taxon>
        <taxon>Bacillota</taxon>
        <taxon>Bacilli</taxon>
        <taxon>Bacillales</taxon>
        <taxon>Listeriaceae</taxon>
        <taxon>Listeria</taxon>
    </lineage>
</organism>